<keyword evidence="10 12" id="KW-0324">Glycolysis</keyword>
<evidence type="ECO:0000313" key="15">
    <source>
        <dbReference type="EMBL" id="KAF3884158.1"/>
    </source>
</evidence>
<evidence type="ECO:0000256" key="3">
    <source>
        <dbReference type="ARBA" id="ARBA00012142"/>
    </source>
</evidence>
<dbReference type="Gene3D" id="3.20.20.60">
    <property type="entry name" value="Phosphoenolpyruvate-binding domains"/>
    <property type="match status" value="1"/>
</dbReference>
<evidence type="ECO:0000256" key="9">
    <source>
        <dbReference type="ARBA" id="ARBA00022842"/>
    </source>
</evidence>
<dbReference type="InterPro" id="IPR036918">
    <property type="entry name" value="Pyrv_Knase_C_sf"/>
</dbReference>
<organism evidence="16">
    <name type="scientific">Tolypothrix bouteillei VB521301</name>
    <dbReference type="NCBI Taxonomy" id="1479485"/>
    <lineage>
        <taxon>Bacteria</taxon>
        <taxon>Bacillati</taxon>
        <taxon>Cyanobacteriota</taxon>
        <taxon>Cyanophyceae</taxon>
        <taxon>Nostocales</taxon>
        <taxon>Tolypothrichaceae</taxon>
        <taxon>Tolypothrix</taxon>
    </lineage>
</organism>
<evidence type="ECO:0000256" key="6">
    <source>
        <dbReference type="ARBA" id="ARBA00022741"/>
    </source>
</evidence>
<dbReference type="InterPro" id="IPR015795">
    <property type="entry name" value="Pyrv_Knase_C"/>
</dbReference>
<evidence type="ECO:0000313" key="16">
    <source>
        <dbReference type="EMBL" id="KIE11918.1"/>
    </source>
</evidence>
<dbReference type="PANTHER" id="PTHR11817">
    <property type="entry name" value="PYRUVATE KINASE"/>
    <property type="match status" value="1"/>
</dbReference>
<dbReference type="InterPro" id="IPR040442">
    <property type="entry name" value="Pyrv_kinase-like_dom_sf"/>
</dbReference>
<feature type="domain" description="Pyruvate kinase barrel" evidence="13">
    <location>
        <begin position="74"/>
        <end position="222"/>
    </location>
</feature>
<comment type="catalytic activity">
    <reaction evidence="12">
        <text>pyruvate + ATP = phosphoenolpyruvate + ADP + H(+)</text>
        <dbReference type="Rhea" id="RHEA:18157"/>
        <dbReference type="ChEBI" id="CHEBI:15361"/>
        <dbReference type="ChEBI" id="CHEBI:15378"/>
        <dbReference type="ChEBI" id="CHEBI:30616"/>
        <dbReference type="ChEBI" id="CHEBI:58702"/>
        <dbReference type="ChEBI" id="CHEBI:456216"/>
        <dbReference type="EC" id="2.7.1.40"/>
    </reaction>
</comment>
<reference evidence="15" key="2">
    <citation type="submission" date="2019-11" db="EMBL/GenBank/DDBJ databases">
        <title>Improved Assembly of Tolypothrix boutellei genome.</title>
        <authorList>
            <person name="Sarangi A.N."/>
            <person name="Mukherjee M."/>
            <person name="Ghosh S."/>
            <person name="Singh D."/>
            <person name="Das A."/>
            <person name="Kant S."/>
            <person name="Prusty A."/>
            <person name="Tripathy S."/>
        </authorList>
    </citation>
    <scope>NUCLEOTIDE SEQUENCE</scope>
    <source>
        <strain evidence="15">VB521301</strain>
    </source>
</reference>
<evidence type="ECO:0000256" key="12">
    <source>
        <dbReference type="RuleBase" id="RU000504"/>
    </source>
</evidence>
<comment type="caution">
    <text evidence="16">The sequence shown here is derived from an EMBL/GenBank/DDBJ whole genome shotgun (WGS) entry which is preliminary data.</text>
</comment>
<gene>
    <name evidence="16" type="ORF">DA73_0209705</name>
    <name evidence="15" type="ORF">DA73_0400000580</name>
</gene>
<keyword evidence="17" id="KW-1185">Reference proteome</keyword>
<dbReference type="GO" id="GO:0000287">
    <property type="term" value="F:magnesium ion binding"/>
    <property type="evidence" value="ECO:0007669"/>
    <property type="project" value="InterPro"/>
</dbReference>
<evidence type="ECO:0000256" key="1">
    <source>
        <dbReference type="ARBA" id="ARBA00004997"/>
    </source>
</evidence>
<evidence type="ECO:0000259" key="13">
    <source>
        <dbReference type="Pfam" id="PF00224"/>
    </source>
</evidence>
<comment type="pathway">
    <text evidence="1 12">Carbohydrate degradation; glycolysis; pyruvate from D-glyceraldehyde 3-phosphate: step 5/5.</text>
</comment>
<dbReference type="AlphaFoldDB" id="A0A0C1R8B0"/>
<dbReference type="InterPro" id="IPR001697">
    <property type="entry name" value="Pyr_Knase"/>
</dbReference>
<evidence type="ECO:0000259" key="14">
    <source>
        <dbReference type="Pfam" id="PF02887"/>
    </source>
</evidence>
<dbReference type="InterPro" id="IPR015813">
    <property type="entry name" value="Pyrv/PenolPyrv_kinase-like_dom"/>
</dbReference>
<dbReference type="EMBL" id="JHEG02000037">
    <property type="protein sequence ID" value="KIE11918.1"/>
    <property type="molecule type" value="Genomic_DNA"/>
</dbReference>
<dbReference type="Gene3D" id="3.40.1380.20">
    <property type="entry name" value="Pyruvate kinase, C-terminal domain"/>
    <property type="match status" value="1"/>
</dbReference>
<dbReference type="RefSeq" id="WP_038079318.1">
    <property type="nucleotide sequence ID" value="NZ_JHEG04000001.1"/>
</dbReference>
<dbReference type="Pfam" id="PF02887">
    <property type="entry name" value="PK_C"/>
    <property type="match status" value="1"/>
</dbReference>
<keyword evidence="9 12" id="KW-0460">Magnesium</keyword>
<evidence type="ECO:0000256" key="5">
    <source>
        <dbReference type="ARBA" id="ARBA00022723"/>
    </source>
</evidence>
<feature type="domain" description="Pyruvate kinase barrel" evidence="13">
    <location>
        <begin position="6"/>
        <end position="71"/>
    </location>
</feature>
<evidence type="ECO:0000256" key="2">
    <source>
        <dbReference type="ARBA" id="ARBA00008663"/>
    </source>
</evidence>
<evidence type="ECO:0000256" key="11">
    <source>
        <dbReference type="ARBA" id="ARBA00023317"/>
    </source>
</evidence>
<dbReference type="GO" id="GO:0030955">
    <property type="term" value="F:potassium ion binding"/>
    <property type="evidence" value="ECO:0007669"/>
    <property type="project" value="InterPro"/>
</dbReference>
<dbReference type="InterPro" id="IPR015793">
    <property type="entry name" value="Pyrv_Knase_brl"/>
</dbReference>
<evidence type="ECO:0000256" key="8">
    <source>
        <dbReference type="ARBA" id="ARBA00022840"/>
    </source>
</evidence>
<dbReference type="Proteomes" id="UP000029738">
    <property type="component" value="Unassembled WGS sequence"/>
</dbReference>
<protein>
    <recommendedName>
        <fullName evidence="3 12">Pyruvate kinase</fullName>
        <ecNumber evidence="3 12">2.7.1.40</ecNumber>
    </recommendedName>
</protein>
<feature type="domain" description="Pyruvate kinase C-terminal" evidence="14">
    <location>
        <begin position="269"/>
        <end position="374"/>
    </location>
</feature>
<proteinExistence type="inferred from homology"/>
<dbReference type="GO" id="GO:0005524">
    <property type="term" value="F:ATP binding"/>
    <property type="evidence" value="ECO:0007669"/>
    <property type="project" value="UniProtKB-KW"/>
</dbReference>
<keyword evidence="11" id="KW-0670">Pyruvate</keyword>
<dbReference type="PRINTS" id="PR01050">
    <property type="entry name" value="PYRUVTKNASE"/>
</dbReference>
<reference evidence="16" key="1">
    <citation type="journal article" date="2015" name="Genome Announc.">
        <title>Draft Genome Sequence of Tolypothrix boutellei Strain VB521301.</title>
        <authorList>
            <person name="Chandrababunaidu M.M."/>
            <person name="Singh D."/>
            <person name="Sen D."/>
            <person name="Bhan S."/>
            <person name="Das S."/>
            <person name="Gupta A."/>
            <person name="Adhikary S.P."/>
            <person name="Tripathy S."/>
        </authorList>
    </citation>
    <scope>NUCLEOTIDE SEQUENCE</scope>
    <source>
        <strain evidence="16">VB521301</strain>
    </source>
</reference>
<dbReference type="EMBL" id="JHEG04000001">
    <property type="protein sequence ID" value="KAF3884158.1"/>
    <property type="molecule type" value="Genomic_DNA"/>
</dbReference>
<sequence length="382" mass="41678">MQPLTRQTKVVATVSSASSRETIAGKIKAGMNVACLNFSHGSYDALAQTIARIRSIAEELETPITLLQELQSSQLPSLTHKDIQDLEFGLSQEVDYIALGFIKSAEDVRVFKNLLQQKGSADTSVVAKIENLDAIANLEEILNECDAVMIESSHLGMGMCQEKIPLLQKRIIGLCNHQGIPVISAIQIPESTIHNYSTRAETSDIANAITDGTDAVMLSSELEGNEVSVEGVQMLVKIATETEAEIEFLNNPPAKTDVTHALSVGLNAICKVLPPRYIVTFTSSGYTAQLAAGERPKVPIIALTPHPKVYRSLNLFWGVQPVLLNREVETFEELTAQVEDILRDRSWVEPGDKILIVAGIPTKHSQGTNFLKIHTIEASSKQ</sequence>
<dbReference type="SUPFAM" id="SSF51621">
    <property type="entry name" value="Phosphoenolpyruvate/pyruvate domain"/>
    <property type="match status" value="1"/>
</dbReference>
<name>A0A0C1R8B0_9CYAN</name>
<keyword evidence="6" id="KW-0547">Nucleotide-binding</keyword>
<evidence type="ECO:0000256" key="4">
    <source>
        <dbReference type="ARBA" id="ARBA00022679"/>
    </source>
</evidence>
<dbReference type="GO" id="GO:0016301">
    <property type="term" value="F:kinase activity"/>
    <property type="evidence" value="ECO:0007669"/>
    <property type="project" value="UniProtKB-KW"/>
</dbReference>
<evidence type="ECO:0000256" key="10">
    <source>
        <dbReference type="ARBA" id="ARBA00023152"/>
    </source>
</evidence>
<dbReference type="STRING" id="1479485.DA73_0209705"/>
<dbReference type="GO" id="GO:0004743">
    <property type="term" value="F:pyruvate kinase activity"/>
    <property type="evidence" value="ECO:0007669"/>
    <property type="project" value="UniProtKB-EC"/>
</dbReference>
<accession>A0A0C1R8B0</accession>
<dbReference type="EC" id="2.7.1.40" evidence="3 12"/>
<evidence type="ECO:0000313" key="17">
    <source>
        <dbReference type="Proteomes" id="UP000029738"/>
    </source>
</evidence>
<keyword evidence="5" id="KW-0479">Metal-binding</keyword>
<keyword evidence="4 12" id="KW-0808">Transferase</keyword>
<comment type="similarity">
    <text evidence="2 12">Belongs to the pyruvate kinase family.</text>
</comment>
<dbReference type="OrthoDB" id="9812123at2"/>
<dbReference type="SUPFAM" id="SSF52935">
    <property type="entry name" value="PK C-terminal domain-like"/>
    <property type="match status" value="1"/>
</dbReference>
<evidence type="ECO:0000256" key="7">
    <source>
        <dbReference type="ARBA" id="ARBA00022777"/>
    </source>
</evidence>
<keyword evidence="7 12" id="KW-0418">Kinase</keyword>
<dbReference type="Pfam" id="PF00224">
    <property type="entry name" value="PK"/>
    <property type="match status" value="2"/>
</dbReference>
<dbReference type="UniPathway" id="UPA00109">
    <property type="reaction ID" value="UER00188"/>
</dbReference>
<keyword evidence="8" id="KW-0067">ATP-binding</keyword>